<dbReference type="AlphaFoldDB" id="A0AAW0SSQ6"/>
<sequence length="93" mass="10404">MMVQARAVVFRVVKMVFNMSRWPTAPPRPGNDSNPSNSYVTLYRGRFHAGQVSTRTSSSGFQRPRPPSLDARGFYRGRETPTIPCTCPPACEI</sequence>
<reference evidence="2 3" key="1">
    <citation type="submission" date="2023-03" db="EMBL/GenBank/DDBJ databases">
        <title>High-quality genome of Scylla paramamosain provides insights in environmental adaptation.</title>
        <authorList>
            <person name="Zhang L."/>
        </authorList>
    </citation>
    <scope>NUCLEOTIDE SEQUENCE [LARGE SCALE GENOMIC DNA]</scope>
    <source>
        <strain evidence="2">LZ_2023a</strain>
        <tissue evidence="2">Muscle</tissue>
    </source>
</reference>
<organism evidence="2 3">
    <name type="scientific">Scylla paramamosain</name>
    <name type="common">Mud crab</name>
    <dbReference type="NCBI Taxonomy" id="85552"/>
    <lineage>
        <taxon>Eukaryota</taxon>
        <taxon>Metazoa</taxon>
        <taxon>Ecdysozoa</taxon>
        <taxon>Arthropoda</taxon>
        <taxon>Crustacea</taxon>
        <taxon>Multicrustacea</taxon>
        <taxon>Malacostraca</taxon>
        <taxon>Eumalacostraca</taxon>
        <taxon>Eucarida</taxon>
        <taxon>Decapoda</taxon>
        <taxon>Pleocyemata</taxon>
        <taxon>Brachyura</taxon>
        <taxon>Eubrachyura</taxon>
        <taxon>Portunoidea</taxon>
        <taxon>Portunidae</taxon>
        <taxon>Portuninae</taxon>
        <taxon>Scylla</taxon>
    </lineage>
</organism>
<evidence type="ECO:0000256" key="1">
    <source>
        <dbReference type="SAM" id="MobiDB-lite"/>
    </source>
</evidence>
<dbReference type="Proteomes" id="UP001487740">
    <property type="component" value="Unassembled WGS sequence"/>
</dbReference>
<proteinExistence type="predicted"/>
<evidence type="ECO:0000313" key="3">
    <source>
        <dbReference type="Proteomes" id="UP001487740"/>
    </source>
</evidence>
<comment type="caution">
    <text evidence="2">The sequence shown here is derived from an EMBL/GenBank/DDBJ whole genome shotgun (WGS) entry which is preliminary data.</text>
</comment>
<name>A0AAW0SSQ6_SCYPA</name>
<dbReference type="EMBL" id="JARAKH010000047">
    <property type="protein sequence ID" value="KAK8377811.1"/>
    <property type="molecule type" value="Genomic_DNA"/>
</dbReference>
<evidence type="ECO:0000313" key="2">
    <source>
        <dbReference type="EMBL" id="KAK8377811.1"/>
    </source>
</evidence>
<gene>
    <name evidence="2" type="ORF">O3P69_014038</name>
</gene>
<protein>
    <submittedName>
        <fullName evidence="2">Uncharacterized protein</fullName>
    </submittedName>
</protein>
<accession>A0AAW0SSQ6</accession>
<keyword evidence="3" id="KW-1185">Reference proteome</keyword>
<feature type="region of interest" description="Disordered" evidence="1">
    <location>
        <begin position="53"/>
        <end position="75"/>
    </location>
</feature>